<dbReference type="Gene3D" id="1.10.3580.10">
    <property type="entry name" value="ATP12 ATPase"/>
    <property type="match status" value="1"/>
</dbReference>
<name>A0A6N1VJE7_9HYPH</name>
<dbReference type="KEGG" id="orm:HTY61_04615"/>
<reference evidence="4 5" key="1">
    <citation type="submission" date="2020-06" db="EMBL/GenBank/DDBJ databases">
        <title>Oricola thermophila sp. nov. isolated from a tidal sediments.</title>
        <authorList>
            <person name="Kwon K.K."/>
            <person name="Yang S.-H."/>
            <person name="Park M.-J."/>
        </authorList>
    </citation>
    <scope>NUCLEOTIDE SEQUENCE [LARGE SCALE GENOMIC DNA]</scope>
    <source>
        <strain evidence="4 5">MEBiC13590</strain>
    </source>
</reference>
<keyword evidence="2" id="KW-0809">Transit peptide</keyword>
<dbReference type="GO" id="GO:0043461">
    <property type="term" value="P:proton-transporting ATP synthase complex assembly"/>
    <property type="evidence" value="ECO:0007669"/>
    <property type="project" value="InterPro"/>
</dbReference>
<dbReference type="AlphaFoldDB" id="A0A6N1VJE7"/>
<dbReference type="Gene3D" id="3.30.2180.10">
    <property type="entry name" value="ATP12-like"/>
    <property type="match status" value="1"/>
</dbReference>
<accession>A0A6N1VJE7</accession>
<keyword evidence="3" id="KW-0143">Chaperone</keyword>
<gene>
    <name evidence="4" type="ORF">HTY61_04615</name>
</gene>
<dbReference type="InterPro" id="IPR023335">
    <property type="entry name" value="ATP12_ortho_dom_sf"/>
</dbReference>
<evidence type="ECO:0000256" key="2">
    <source>
        <dbReference type="ARBA" id="ARBA00022946"/>
    </source>
</evidence>
<proteinExistence type="inferred from homology"/>
<evidence type="ECO:0000313" key="5">
    <source>
        <dbReference type="Proteomes" id="UP000509367"/>
    </source>
</evidence>
<comment type="similarity">
    <text evidence="1">Belongs to the ATP12 family.</text>
</comment>
<dbReference type="PANTHER" id="PTHR21013">
    <property type="entry name" value="ATP SYNTHASE MITOCHONDRIAL F1 COMPLEX ASSEMBLY FACTOR 2/ATP12 PROTEIN, MITOCHONDRIAL PRECURSOR"/>
    <property type="match status" value="1"/>
</dbReference>
<dbReference type="PANTHER" id="PTHR21013:SF10">
    <property type="entry name" value="ATP SYNTHASE MITOCHONDRIAL F1 COMPLEX ASSEMBLY FACTOR 2"/>
    <property type="match status" value="1"/>
</dbReference>
<dbReference type="InterPro" id="IPR011419">
    <property type="entry name" value="ATP12_ATP_synth-F1-assembly"/>
</dbReference>
<evidence type="ECO:0000313" key="4">
    <source>
        <dbReference type="EMBL" id="QKV20533.1"/>
    </source>
</evidence>
<protein>
    <submittedName>
        <fullName evidence="4">ATPase</fullName>
    </submittedName>
</protein>
<dbReference type="Proteomes" id="UP000509367">
    <property type="component" value="Chromosome"/>
</dbReference>
<evidence type="ECO:0000256" key="1">
    <source>
        <dbReference type="ARBA" id="ARBA00008231"/>
    </source>
</evidence>
<evidence type="ECO:0000256" key="3">
    <source>
        <dbReference type="ARBA" id="ARBA00023186"/>
    </source>
</evidence>
<dbReference type="EMBL" id="CP054836">
    <property type="protein sequence ID" value="QKV20533.1"/>
    <property type="molecule type" value="Genomic_DNA"/>
</dbReference>
<keyword evidence="5" id="KW-1185">Reference proteome</keyword>
<dbReference type="SUPFAM" id="SSF160909">
    <property type="entry name" value="ATP12-like"/>
    <property type="match status" value="1"/>
</dbReference>
<organism evidence="4 5">
    <name type="scientific">Oricola thermophila</name>
    <dbReference type="NCBI Taxonomy" id="2742145"/>
    <lineage>
        <taxon>Bacteria</taxon>
        <taxon>Pseudomonadati</taxon>
        <taxon>Pseudomonadota</taxon>
        <taxon>Alphaproteobacteria</taxon>
        <taxon>Hyphomicrobiales</taxon>
        <taxon>Ahrensiaceae</taxon>
        <taxon>Oricola</taxon>
    </lineage>
</organism>
<dbReference type="InterPro" id="IPR042272">
    <property type="entry name" value="ATP12_ATP_synth-F1-assembly_N"/>
</dbReference>
<sequence>MASAQANMRRQLPKRFYEQVSTGERDGAFHVLLDGRAVKTPGKNALAFATAGAAALVAKEFEAQGEEIDPATMPCYRLANTAFDGVASDMQSVLEDILRFSGSDLLFYRADSPRELVERQRRSWDPVVEWAERLAGIQLNLAEGVIHVEQPRELFTALGVHLKEVDDPVVLAAIHSMTTLTGSALLALAVRKGELTAREAWDAAHVDEDWNISQWGEDAEAKERRTRRWAEMDAADRLVKALAG</sequence>
<dbReference type="Pfam" id="PF07542">
    <property type="entry name" value="ATP12"/>
    <property type="match status" value="1"/>
</dbReference>